<feature type="compositionally biased region" description="Pro residues" evidence="5">
    <location>
        <begin position="158"/>
        <end position="173"/>
    </location>
</feature>
<comment type="subcellular location">
    <subcellularLocation>
        <location evidence="1">Vacuole membrane</location>
        <topology evidence="1">Peripheral membrane protein</topology>
    </subcellularLocation>
</comment>
<dbReference type="PANTHER" id="PTHR11227">
    <property type="entry name" value="WD-REPEAT PROTEIN INTERACTING WITH PHOSPHOINOSIDES WIPI -RELATED"/>
    <property type="match status" value="1"/>
</dbReference>
<dbReference type="FunCoup" id="A0A177CRI9">
    <property type="interactions" value="548"/>
</dbReference>
<evidence type="ECO:0000313" key="6">
    <source>
        <dbReference type="EMBL" id="OAG10144.1"/>
    </source>
</evidence>
<dbReference type="SUPFAM" id="SSF50978">
    <property type="entry name" value="WD40 repeat-like"/>
    <property type="match status" value="1"/>
</dbReference>
<evidence type="ECO:0000256" key="5">
    <source>
        <dbReference type="SAM" id="MobiDB-lite"/>
    </source>
</evidence>
<dbReference type="STRING" id="1460663.A0A177CRI9"/>
<dbReference type="SMART" id="SM00320">
    <property type="entry name" value="WD40"/>
    <property type="match status" value="3"/>
</dbReference>
<protein>
    <submittedName>
        <fullName evidence="6">WD40 repeat-like protein</fullName>
    </submittedName>
</protein>
<dbReference type="Proteomes" id="UP000077069">
    <property type="component" value="Unassembled WGS sequence"/>
</dbReference>
<feature type="region of interest" description="Disordered" evidence="5">
    <location>
        <begin position="158"/>
        <end position="182"/>
    </location>
</feature>
<dbReference type="InterPro" id="IPR036322">
    <property type="entry name" value="WD40_repeat_dom_sf"/>
</dbReference>
<dbReference type="InParanoid" id="A0A177CRI9"/>
<dbReference type="InterPro" id="IPR015943">
    <property type="entry name" value="WD40/YVTN_repeat-like_dom_sf"/>
</dbReference>
<proteinExistence type="inferred from homology"/>
<evidence type="ECO:0000256" key="2">
    <source>
        <dbReference type="ARBA" id="ARBA00022574"/>
    </source>
</evidence>
<dbReference type="RefSeq" id="XP_018040509.1">
    <property type="nucleotide sequence ID" value="XM_018182543.1"/>
</dbReference>
<organism evidence="6 7">
    <name type="scientific">Paraphaeosphaeria sporulosa</name>
    <dbReference type="NCBI Taxonomy" id="1460663"/>
    <lineage>
        <taxon>Eukaryota</taxon>
        <taxon>Fungi</taxon>
        <taxon>Dikarya</taxon>
        <taxon>Ascomycota</taxon>
        <taxon>Pezizomycotina</taxon>
        <taxon>Dothideomycetes</taxon>
        <taxon>Pleosporomycetidae</taxon>
        <taxon>Pleosporales</taxon>
        <taxon>Massarineae</taxon>
        <taxon>Didymosphaeriaceae</taxon>
        <taxon>Paraphaeosphaeria</taxon>
    </lineage>
</organism>
<dbReference type="EMBL" id="KV441549">
    <property type="protein sequence ID" value="OAG10144.1"/>
    <property type="molecule type" value="Genomic_DNA"/>
</dbReference>
<dbReference type="Pfam" id="PF21032">
    <property type="entry name" value="PROPPIN"/>
    <property type="match status" value="2"/>
</dbReference>
<dbReference type="AlphaFoldDB" id="A0A177CRI9"/>
<gene>
    <name evidence="6" type="ORF">CC84DRAFT_1213503</name>
</gene>
<feature type="compositionally biased region" description="Low complexity" evidence="5">
    <location>
        <begin position="286"/>
        <end position="306"/>
    </location>
</feature>
<dbReference type="Gene3D" id="2.130.10.10">
    <property type="entry name" value="YVTN repeat-like/Quinoprotein amine dehydrogenase"/>
    <property type="match status" value="1"/>
</dbReference>
<dbReference type="InterPro" id="IPR001680">
    <property type="entry name" value="WD40_rpt"/>
</dbReference>
<evidence type="ECO:0000256" key="4">
    <source>
        <dbReference type="ARBA" id="ARBA00025740"/>
    </source>
</evidence>
<sequence length="449" mass="48812">MTSMNFVTFNQDHTQLGVGTTKGYRIYATDSFYKTSESREGDVSSLEMLFSTSLVALTLSPRILRVHNIKAGSAPCENGTLIDTYQRHSTICEMTFRTAILAIRLNRKRLVVVLETELYIYDIGNLELIKTEPTSPNPNAICALSPSSENNYIAFPTPSPAPPAPFHPPSHAPPKPEHTAPDKGEVLIYDATKLEPVNVIQAHNSPLSCIAMNSEGTLLATASEKGTIIRVFSVPGGEKLYQFRRGSIPSRIYSMSFNSASTLLCVSSASETVHIFKLGVPHKNRSSSTSSGSGRPASSRGRSSSRASEDSSEIYSRDDGSTAEASEPDRKPLNPTFASMLRRTSQTVGKSVFATVGGYLPSAVSEMWEPSRDFAWVKIPRNSNSSSTGPVKSVVAMRNDGPQIMVVTSDGTYYIFNIDLEKGGEGTLFKRYNIIEPNELTGGSQELAD</sequence>
<accession>A0A177CRI9</accession>
<dbReference type="GO" id="GO:0005774">
    <property type="term" value="C:vacuolar membrane"/>
    <property type="evidence" value="ECO:0007669"/>
    <property type="project" value="UniProtKB-SubCell"/>
</dbReference>
<evidence type="ECO:0000313" key="7">
    <source>
        <dbReference type="Proteomes" id="UP000077069"/>
    </source>
</evidence>
<keyword evidence="2" id="KW-0853">WD repeat</keyword>
<evidence type="ECO:0000256" key="3">
    <source>
        <dbReference type="ARBA" id="ARBA00022737"/>
    </source>
</evidence>
<reference evidence="6 7" key="1">
    <citation type="submission" date="2016-05" db="EMBL/GenBank/DDBJ databases">
        <title>Comparative analysis of secretome profiles of manganese(II)-oxidizing ascomycete fungi.</title>
        <authorList>
            <consortium name="DOE Joint Genome Institute"/>
            <person name="Zeiner C.A."/>
            <person name="Purvine S.O."/>
            <person name="Zink E.M."/>
            <person name="Wu S."/>
            <person name="Pasa-Tolic L."/>
            <person name="Chaput D.L."/>
            <person name="Haridas S."/>
            <person name="Grigoriev I.V."/>
            <person name="Santelli C.M."/>
            <person name="Hansel C.M."/>
        </authorList>
    </citation>
    <scope>NUCLEOTIDE SEQUENCE [LARGE SCALE GENOMIC DNA]</scope>
    <source>
        <strain evidence="6 7">AP3s5-JAC2a</strain>
    </source>
</reference>
<dbReference type="InterPro" id="IPR048720">
    <property type="entry name" value="PROPPIN"/>
</dbReference>
<evidence type="ECO:0000256" key="1">
    <source>
        <dbReference type="ARBA" id="ARBA00004148"/>
    </source>
</evidence>
<comment type="similarity">
    <text evidence="4">Belongs to the WD repeat PROPPIN family.</text>
</comment>
<dbReference type="GeneID" id="28766029"/>
<dbReference type="OrthoDB" id="1667587at2759"/>
<keyword evidence="7" id="KW-1185">Reference proteome</keyword>
<feature type="region of interest" description="Disordered" evidence="5">
    <location>
        <begin position="282"/>
        <end position="335"/>
    </location>
</feature>
<name>A0A177CRI9_9PLEO</name>
<keyword evidence="3" id="KW-0677">Repeat</keyword>